<reference evidence="7 8" key="1">
    <citation type="submission" date="2024-02" db="EMBL/GenBank/DDBJ databases">
        <authorList>
            <person name="Daric V."/>
            <person name="Darras S."/>
        </authorList>
    </citation>
    <scope>NUCLEOTIDE SEQUENCE [LARGE SCALE GENOMIC DNA]</scope>
</reference>
<evidence type="ECO:0000256" key="3">
    <source>
        <dbReference type="ARBA" id="ARBA00023054"/>
    </source>
</evidence>
<organism evidence="7 8">
    <name type="scientific">Clavelina lepadiformis</name>
    <name type="common">Light-bulb sea squirt</name>
    <name type="synonym">Ascidia lepadiformis</name>
    <dbReference type="NCBI Taxonomy" id="159417"/>
    <lineage>
        <taxon>Eukaryota</taxon>
        <taxon>Metazoa</taxon>
        <taxon>Chordata</taxon>
        <taxon>Tunicata</taxon>
        <taxon>Ascidiacea</taxon>
        <taxon>Aplousobranchia</taxon>
        <taxon>Clavelinidae</taxon>
        <taxon>Clavelina</taxon>
    </lineage>
</organism>
<evidence type="ECO:0000256" key="2">
    <source>
        <dbReference type="ARBA" id="ARBA00022490"/>
    </source>
</evidence>
<feature type="compositionally biased region" description="Basic and acidic residues" evidence="6">
    <location>
        <begin position="721"/>
        <end position="731"/>
    </location>
</feature>
<keyword evidence="3 5" id="KW-0175">Coiled coil</keyword>
<gene>
    <name evidence="7" type="ORF">CVLEPA_LOCUS21338</name>
</gene>
<evidence type="ECO:0000256" key="6">
    <source>
        <dbReference type="SAM" id="MobiDB-lite"/>
    </source>
</evidence>
<keyword evidence="8" id="KW-1185">Reference proteome</keyword>
<accession>A0ABP0GBZ5</accession>
<proteinExistence type="predicted"/>
<comment type="subcellular location">
    <subcellularLocation>
        <location evidence="1">Cytoplasm</location>
        <location evidence="1">Cytoskeleton</location>
        <location evidence="1">Microtubule organizing center</location>
        <location evidence="1">Centrosome</location>
    </subcellularLocation>
</comment>
<name>A0ABP0GBZ5_CLALP</name>
<evidence type="ECO:0000256" key="1">
    <source>
        <dbReference type="ARBA" id="ARBA00004300"/>
    </source>
</evidence>
<dbReference type="EMBL" id="CAWYQH010000108">
    <property type="protein sequence ID" value="CAK8689319.1"/>
    <property type="molecule type" value="Genomic_DNA"/>
</dbReference>
<feature type="coiled-coil region" evidence="5">
    <location>
        <begin position="34"/>
        <end position="100"/>
    </location>
</feature>
<feature type="region of interest" description="Disordered" evidence="6">
    <location>
        <begin position="687"/>
        <end position="754"/>
    </location>
</feature>
<keyword evidence="4" id="KW-0206">Cytoskeleton</keyword>
<sequence length="754" mass="88613">MEPSTSGGFLSPGGTQPRESVELQKLLIDERLRCETHRTNYQTLKEEHKKVQDEYIQVKEELAKFQMNDVESSEQTQELIQNLQAQLASKCRELEEVRSQTLHPGKLEIIKAEVTKELEEPLKAHMLAMDREVEKYRGEYNKLRYENTFLKAEYEHAKAEHQRNLEEQNLRHQALVAALKQERDDLLKNQHSTTDVDAQKITHLQRNKNQLEQRVKNLLDEMAELRKQKEHVAVEADSVQRSQAKDLARLQANIKAIESEKRSNEMQCERLQKELWDSNEQKSRLTQQIKDLNKECTSLRNSLDEETHRHKVELTNGKLETLKMKGELERDRDSLASKNHELEAELDILRASTTNHQRELEEAERESSRRILESREEEWTKNNSLQNEKLQLEERCRELEQRLASEKSSRTNEREQNEDKMRALEMDIMSLKNEISQLKVRLAHETQTRQQYERDRDECVTLRQKIHDRESELQAMTSHRQQALAEAERAREAIRDVRSDAEAARMQAQRAQSEAEKSIEAHKIASMEEKHRIQTRLDQVEHKLKRFNENHERANRQQRKMKQAMLDKIKHLKGKVQLLEAEKEKLEIEMKAGRHGVSLEEHHRLKRRMREVTRRHNEFRRVVGLGENLSSTMNTLHADMTSFNMMGLGDLTNLAAGGELEKQHQKELSLIRKRLDEVEMQQQEQNDVFDAIGSTRPEQKMDENLRSNVKMDTNQASDEDRENRRHDDENKSTGSGSHEYDDDFESRSTASSKS</sequence>
<evidence type="ECO:0000313" key="7">
    <source>
        <dbReference type="EMBL" id="CAK8689319.1"/>
    </source>
</evidence>
<evidence type="ECO:0000256" key="5">
    <source>
        <dbReference type="SAM" id="Coils"/>
    </source>
</evidence>
<dbReference type="InterPro" id="IPR052116">
    <property type="entry name" value="Centro_Cilium_Assembly"/>
</dbReference>
<feature type="compositionally biased region" description="Basic and acidic residues" evidence="6">
    <location>
        <begin position="356"/>
        <end position="380"/>
    </location>
</feature>
<dbReference type="PANTHER" id="PTHR23170">
    <property type="entry name" value="NY-REN-58 ANTIGEN"/>
    <property type="match status" value="1"/>
</dbReference>
<keyword evidence="2" id="KW-0963">Cytoplasm</keyword>
<feature type="compositionally biased region" description="Polar residues" evidence="6">
    <location>
        <begin position="706"/>
        <end position="716"/>
    </location>
</feature>
<protein>
    <submittedName>
        <fullName evidence="7">Uncharacterized protein</fullName>
    </submittedName>
</protein>
<comment type="caution">
    <text evidence="7">The sequence shown here is derived from an EMBL/GenBank/DDBJ whole genome shotgun (WGS) entry which is preliminary data.</text>
</comment>
<evidence type="ECO:0000313" key="8">
    <source>
        <dbReference type="Proteomes" id="UP001642483"/>
    </source>
</evidence>
<feature type="region of interest" description="Disordered" evidence="6">
    <location>
        <begin position="353"/>
        <end position="384"/>
    </location>
</feature>
<dbReference type="PANTHER" id="PTHR23170:SF2">
    <property type="entry name" value="CENTROSOMAL PROTEIN OF 83 KDA"/>
    <property type="match status" value="1"/>
</dbReference>
<evidence type="ECO:0000256" key="4">
    <source>
        <dbReference type="ARBA" id="ARBA00023212"/>
    </source>
</evidence>
<dbReference type="Proteomes" id="UP001642483">
    <property type="component" value="Unassembled WGS sequence"/>
</dbReference>